<protein>
    <recommendedName>
        <fullName evidence="4">HTH luxR-type domain-containing protein</fullName>
    </recommendedName>
</protein>
<evidence type="ECO:0000256" key="2">
    <source>
        <dbReference type="ARBA" id="ARBA00023125"/>
    </source>
</evidence>
<dbReference type="SMART" id="SM00421">
    <property type="entry name" value="HTH_LUXR"/>
    <property type="match status" value="1"/>
</dbReference>
<sequence>MLEMLRGAAVLGDGFSLRELAAVLSRPAEELRVLLDDAIDSGLLRADGGALCFRDEGLRRELYEAIPAGLRMALHRYTAKIFNGLSVAPERIARHLLAAGDEAERWEADWLIEHTATLYAREPELAVELIGHVLRGIDPADPRHARLEDRWARYTFELDRFEQAAGIARGILTQSRDPARVGPAVWILALSLMTRRRFEEALGLLEDLDRGPGIAEFWRARNDAVRAVVLEILGRLEQGRAAAERALAAEVSPPDPFTVGAALYLRSVARAARRDVAGALEDVEQGLSAMMRATGFPDLRMLLLGNRYVYRFALGHHEGVSDAMREVLSIGERTGSLWLTRVRQQATKVLYDLGRWDEVSADPAIAALIAAHRDDSAEVARHLKDLATREGAISIYDLAARALESERNGSPAEAVALLSVLLEPGAEDRFPLRHAVLPTLVRLATVNQDTATARAATEAAKWEADQEAMPRKRACADWCRGLLGADPKLVLGAVAYFRAAGLRLDAGNALEDAAELSARVGESQQARTALVEALDVYEELGAAWDARRAAARLRAYDVRLGVRGSRARTAGRSGNGLLTATEQRVAELAAEGYSNPDIAARMFLSKRTVDTHISNILAKLRIGSRREIRDRLTRGGS</sequence>
<keyword evidence="6" id="KW-1185">Reference proteome</keyword>
<dbReference type="GO" id="GO:0003677">
    <property type="term" value="F:DNA binding"/>
    <property type="evidence" value="ECO:0007669"/>
    <property type="project" value="UniProtKB-KW"/>
</dbReference>
<dbReference type="EMBL" id="JAGSOH010000084">
    <property type="protein sequence ID" value="MBR7829391.1"/>
    <property type="molecule type" value="Genomic_DNA"/>
</dbReference>
<keyword evidence="1" id="KW-0805">Transcription regulation</keyword>
<dbReference type="SUPFAM" id="SSF48452">
    <property type="entry name" value="TPR-like"/>
    <property type="match status" value="2"/>
</dbReference>
<dbReference type="PRINTS" id="PR00038">
    <property type="entry name" value="HTHLUXR"/>
</dbReference>
<evidence type="ECO:0000256" key="1">
    <source>
        <dbReference type="ARBA" id="ARBA00023015"/>
    </source>
</evidence>
<dbReference type="InterPro" id="IPR016032">
    <property type="entry name" value="Sig_transdc_resp-reg_C-effctor"/>
</dbReference>
<dbReference type="SUPFAM" id="SSF46894">
    <property type="entry name" value="C-terminal effector domain of the bipartite response regulators"/>
    <property type="match status" value="1"/>
</dbReference>
<dbReference type="AlphaFoldDB" id="A0A941IND2"/>
<dbReference type="RefSeq" id="WP_212520526.1">
    <property type="nucleotide sequence ID" value="NZ_JAGSOH010000084.1"/>
</dbReference>
<feature type="domain" description="HTH luxR-type" evidence="4">
    <location>
        <begin position="571"/>
        <end position="636"/>
    </location>
</feature>
<dbReference type="InterPro" id="IPR000792">
    <property type="entry name" value="Tscrpt_reg_LuxR_C"/>
</dbReference>
<dbReference type="PROSITE" id="PS00622">
    <property type="entry name" value="HTH_LUXR_1"/>
    <property type="match status" value="1"/>
</dbReference>
<dbReference type="InterPro" id="IPR011990">
    <property type="entry name" value="TPR-like_helical_dom_sf"/>
</dbReference>
<gene>
    <name evidence="5" type="ORF">KDK95_24000</name>
</gene>
<evidence type="ECO:0000259" key="4">
    <source>
        <dbReference type="PROSITE" id="PS50043"/>
    </source>
</evidence>
<evidence type="ECO:0000313" key="6">
    <source>
        <dbReference type="Proteomes" id="UP000676325"/>
    </source>
</evidence>
<dbReference type="PANTHER" id="PTHR44688:SF16">
    <property type="entry name" value="DNA-BINDING TRANSCRIPTIONAL ACTIVATOR DEVR_DOSR"/>
    <property type="match status" value="1"/>
</dbReference>
<dbReference type="Proteomes" id="UP000676325">
    <property type="component" value="Unassembled WGS sequence"/>
</dbReference>
<dbReference type="Gene3D" id="1.10.10.10">
    <property type="entry name" value="Winged helix-like DNA-binding domain superfamily/Winged helix DNA-binding domain"/>
    <property type="match status" value="1"/>
</dbReference>
<dbReference type="PANTHER" id="PTHR44688">
    <property type="entry name" value="DNA-BINDING TRANSCRIPTIONAL ACTIVATOR DEVR_DOSR"/>
    <property type="match status" value="1"/>
</dbReference>
<evidence type="ECO:0000256" key="3">
    <source>
        <dbReference type="ARBA" id="ARBA00023163"/>
    </source>
</evidence>
<keyword evidence="2" id="KW-0238">DNA-binding</keyword>
<name>A0A941IND2_9ACTN</name>
<dbReference type="Pfam" id="PF00196">
    <property type="entry name" value="GerE"/>
    <property type="match status" value="1"/>
</dbReference>
<comment type="caution">
    <text evidence="5">The sequence shown here is derived from an EMBL/GenBank/DDBJ whole genome shotgun (WGS) entry which is preliminary data.</text>
</comment>
<organism evidence="5 6">
    <name type="scientific">Actinospica acidithermotolerans</name>
    <dbReference type="NCBI Taxonomy" id="2828514"/>
    <lineage>
        <taxon>Bacteria</taxon>
        <taxon>Bacillati</taxon>
        <taxon>Actinomycetota</taxon>
        <taxon>Actinomycetes</taxon>
        <taxon>Catenulisporales</taxon>
        <taxon>Actinospicaceae</taxon>
        <taxon>Actinospica</taxon>
    </lineage>
</organism>
<keyword evidence="3" id="KW-0804">Transcription</keyword>
<reference evidence="5" key="1">
    <citation type="submission" date="2021-04" db="EMBL/GenBank/DDBJ databases">
        <title>Genome based classification of Actinospica acidithermotolerans sp. nov., an actinobacterium isolated from an Indonesian hot spring.</title>
        <authorList>
            <person name="Kusuma A.B."/>
            <person name="Putra K.E."/>
            <person name="Nafisah S."/>
            <person name="Loh J."/>
            <person name="Nouioui I."/>
            <person name="Goodfellow M."/>
        </authorList>
    </citation>
    <scope>NUCLEOTIDE SEQUENCE</scope>
    <source>
        <strain evidence="5">MGRD01-02</strain>
    </source>
</reference>
<dbReference type="CDD" id="cd06170">
    <property type="entry name" value="LuxR_C_like"/>
    <property type="match status" value="1"/>
</dbReference>
<dbReference type="PROSITE" id="PS50043">
    <property type="entry name" value="HTH_LUXR_2"/>
    <property type="match status" value="1"/>
</dbReference>
<proteinExistence type="predicted"/>
<dbReference type="Gene3D" id="1.25.40.10">
    <property type="entry name" value="Tetratricopeptide repeat domain"/>
    <property type="match status" value="1"/>
</dbReference>
<dbReference type="GO" id="GO:0006355">
    <property type="term" value="P:regulation of DNA-templated transcription"/>
    <property type="evidence" value="ECO:0007669"/>
    <property type="project" value="InterPro"/>
</dbReference>
<dbReference type="InterPro" id="IPR036388">
    <property type="entry name" value="WH-like_DNA-bd_sf"/>
</dbReference>
<evidence type="ECO:0000313" key="5">
    <source>
        <dbReference type="EMBL" id="MBR7829391.1"/>
    </source>
</evidence>
<accession>A0A941IND2</accession>